<evidence type="ECO:0000256" key="11">
    <source>
        <dbReference type="SAM" id="Phobius"/>
    </source>
</evidence>
<evidence type="ECO:0000259" key="12">
    <source>
        <dbReference type="PROSITE" id="PS51140"/>
    </source>
</evidence>
<accession>A0A6A6WM94</accession>
<dbReference type="RefSeq" id="XP_033605590.1">
    <property type="nucleotide sequence ID" value="XM_033745128.1"/>
</dbReference>
<keyword evidence="14" id="KW-1185">Reference proteome</keyword>
<feature type="compositionally biased region" description="Polar residues" evidence="10">
    <location>
        <begin position="135"/>
        <end position="146"/>
    </location>
</feature>
<dbReference type="CDD" id="cd14424">
    <property type="entry name" value="CUE_Cue1p_like"/>
    <property type="match status" value="1"/>
</dbReference>
<evidence type="ECO:0000256" key="10">
    <source>
        <dbReference type="SAM" id="MobiDB-lite"/>
    </source>
</evidence>
<keyword evidence="6 11" id="KW-0472">Membrane</keyword>
<protein>
    <recommendedName>
        <fullName evidence="9">Coupling of ubiquitin conjugation to ER degradation protein 1</fullName>
    </recommendedName>
</protein>
<dbReference type="GeneID" id="54486182"/>
<dbReference type="EMBL" id="ML996565">
    <property type="protein sequence ID" value="KAF2763139.1"/>
    <property type="molecule type" value="Genomic_DNA"/>
</dbReference>
<comment type="subcellular location">
    <subcellularLocation>
        <location evidence="7">Endomembrane system</location>
        <topology evidence="7">Single-pass membrane protein</topology>
    </subcellularLocation>
    <subcellularLocation>
        <location evidence="1">Endoplasmic reticulum membrane</location>
    </subcellularLocation>
</comment>
<dbReference type="FunFam" id="1.10.8.10:FF:000050">
    <property type="entry name" value="Related to AMFR protein"/>
    <property type="match status" value="1"/>
</dbReference>
<dbReference type="GO" id="GO:0005789">
    <property type="term" value="C:endoplasmic reticulum membrane"/>
    <property type="evidence" value="ECO:0007669"/>
    <property type="project" value="UniProtKB-SubCell"/>
</dbReference>
<keyword evidence="5 11" id="KW-1133">Transmembrane helix</keyword>
<dbReference type="OrthoDB" id="3824970at2759"/>
<keyword evidence="3" id="KW-0833">Ubl conjugation pathway</keyword>
<feature type="compositionally biased region" description="Low complexity" evidence="10">
    <location>
        <begin position="149"/>
        <end position="167"/>
    </location>
</feature>
<dbReference type="InterPro" id="IPR003892">
    <property type="entry name" value="CUE"/>
</dbReference>
<evidence type="ECO:0000313" key="13">
    <source>
        <dbReference type="EMBL" id="KAF2763139.1"/>
    </source>
</evidence>
<evidence type="ECO:0000256" key="3">
    <source>
        <dbReference type="ARBA" id="ARBA00022786"/>
    </source>
</evidence>
<proteinExistence type="inferred from homology"/>
<keyword evidence="4" id="KW-0256">Endoplasmic reticulum</keyword>
<feature type="domain" description="CUE" evidence="12">
    <location>
        <begin position="50"/>
        <end position="93"/>
    </location>
</feature>
<evidence type="ECO:0000256" key="9">
    <source>
        <dbReference type="ARBA" id="ARBA00072899"/>
    </source>
</evidence>
<reference evidence="13" key="1">
    <citation type="journal article" date="2020" name="Stud. Mycol.">
        <title>101 Dothideomycetes genomes: a test case for predicting lifestyles and emergence of pathogens.</title>
        <authorList>
            <person name="Haridas S."/>
            <person name="Albert R."/>
            <person name="Binder M."/>
            <person name="Bloem J."/>
            <person name="Labutti K."/>
            <person name="Salamov A."/>
            <person name="Andreopoulos B."/>
            <person name="Baker S."/>
            <person name="Barry K."/>
            <person name="Bills G."/>
            <person name="Bluhm B."/>
            <person name="Cannon C."/>
            <person name="Castanera R."/>
            <person name="Culley D."/>
            <person name="Daum C."/>
            <person name="Ezra D."/>
            <person name="Gonzalez J."/>
            <person name="Henrissat B."/>
            <person name="Kuo A."/>
            <person name="Liang C."/>
            <person name="Lipzen A."/>
            <person name="Lutzoni F."/>
            <person name="Magnuson J."/>
            <person name="Mondo S."/>
            <person name="Nolan M."/>
            <person name="Ohm R."/>
            <person name="Pangilinan J."/>
            <person name="Park H.-J."/>
            <person name="Ramirez L."/>
            <person name="Alfaro M."/>
            <person name="Sun H."/>
            <person name="Tritt A."/>
            <person name="Yoshinaga Y."/>
            <person name="Zwiers L.-H."/>
            <person name="Turgeon B."/>
            <person name="Goodwin S."/>
            <person name="Spatafora J."/>
            <person name="Crous P."/>
            <person name="Grigoriev I."/>
        </authorList>
    </citation>
    <scope>NUCLEOTIDE SEQUENCE</scope>
    <source>
        <strain evidence="13">CBS 121739</strain>
    </source>
</reference>
<evidence type="ECO:0000256" key="6">
    <source>
        <dbReference type="ARBA" id="ARBA00023136"/>
    </source>
</evidence>
<name>A0A6A6WM94_9PEZI</name>
<dbReference type="AlphaFoldDB" id="A0A6A6WM94"/>
<feature type="compositionally biased region" description="Pro residues" evidence="10">
    <location>
        <begin position="95"/>
        <end position="108"/>
    </location>
</feature>
<evidence type="ECO:0000313" key="14">
    <source>
        <dbReference type="Proteomes" id="UP000799437"/>
    </source>
</evidence>
<evidence type="ECO:0000256" key="8">
    <source>
        <dbReference type="ARBA" id="ARBA00061383"/>
    </source>
</evidence>
<keyword evidence="2 11" id="KW-0812">Transmembrane</keyword>
<evidence type="ECO:0000256" key="7">
    <source>
        <dbReference type="ARBA" id="ARBA00037847"/>
    </source>
</evidence>
<evidence type="ECO:0000256" key="5">
    <source>
        <dbReference type="ARBA" id="ARBA00022989"/>
    </source>
</evidence>
<evidence type="ECO:0000256" key="2">
    <source>
        <dbReference type="ARBA" id="ARBA00022692"/>
    </source>
</evidence>
<feature type="transmembrane region" description="Helical" evidence="11">
    <location>
        <begin position="12"/>
        <end position="31"/>
    </location>
</feature>
<sequence>MSNGEIPATTLNIPQLLLVLVLGFLAVRWYLSGPPSSASSSRSSSRTPRIDYARVDQVAQMFPQADRRAIIWDMQRNGGNVAATTERILSRGLDVPPPSFQPPLPPQATPSGGAGARANAKTPAHPDLITRYNLSSKITPTGSSPLVDSGSDTSTPASTPSKPSWSTNKTERALQLQRRREEMILEARRKLEEKERAKTAVDKGKGKA</sequence>
<evidence type="ECO:0000256" key="4">
    <source>
        <dbReference type="ARBA" id="ARBA00022824"/>
    </source>
</evidence>
<dbReference type="PROSITE" id="PS51140">
    <property type="entry name" value="CUE"/>
    <property type="match status" value="1"/>
</dbReference>
<feature type="region of interest" description="Disordered" evidence="10">
    <location>
        <begin position="135"/>
        <end position="175"/>
    </location>
</feature>
<dbReference type="GO" id="GO:0043130">
    <property type="term" value="F:ubiquitin binding"/>
    <property type="evidence" value="ECO:0007669"/>
    <property type="project" value="InterPro"/>
</dbReference>
<evidence type="ECO:0000256" key="1">
    <source>
        <dbReference type="ARBA" id="ARBA00004586"/>
    </source>
</evidence>
<dbReference type="Pfam" id="PF02845">
    <property type="entry name" value="CUE"/>
    <property type="match status" value="1"/>
</dbReference>
<dbReference type="Gene3D" id="1.10.8.10">
    <property type="entry name" value="DNA helicase RuvA subunit, C-terminal domain"/>
    <property type="match status" value="1"/>
</dbReference>
<organism evidence="13 14">
    <name type="scientific">Pseudovirgaria hyperparasitica</name>
    <dbReference type="NCBI Taxonomy" id="470096"/>
    <lineage>
        <taxon>Eukaryota</taxon>
        <taxon>Fungi</taxon>
        <taxon>Dikarya</taxon>
        <taxon>Ascomycota</taxon>
        <taxon>Pezizomycotina</taxon>
        <taxon>Dothideomycetes</taxon>
        <taxon>Dothideomycetes incertae sedis</taxon>
        <taxon>Acrospermales</taxon>
        <taxon>Acrospermaceae</taxon>
        <taxon>Pseudovirgaria</taxon>
    </lineage>
</organism>
<gene>
    <name evidence="13" type="ORF">EJ05DRAFT_481976</name>
</gene>
<dbReference type="Proteomes" id="UP000799437">
    <property type="component" value="Unassembled WGS sequence"/>
</dbReference>
<feature type="region of interest" description="Disordered" evidence="10">
    <location>
        <begin position="92"/>
        <end position="122"/>
    </location>
</feature>
<comment type="similarity">
    <text evidence="8">Belongs to the CUE1 family.</text>
</comment>